<dbReference type="PANTHER" id="PTHR34883:SF15">
    <property type="entry name" value="EXTRACELLULAR SERINE-RICH PROTEIN"/>
    <property type="match status" value="1"/>
</dbReference>
<keyword evidence="2" id="KW-0732">Signal</keyword>
<dbReference type="EMBL" id="SOZI01000087">
    <property type="protein sequence ID" value="TNY19714.1"/>
    <property type="molecule type" value="Genomic_DNA"/>
</dbReference>
<reference evidence="3 4" key="1">
    <citation type="submission" date="2019-03" db="EMBL/GenBank/DDBJ databases">
        <title>Rhodosporidium diobovatum UCD-FST 08-225 genome sequencing, assembly, and annotation.</title>
        <authorList>
            <person name="Fakankun I.U."/>
            <person name="Fristensky B."/>
            <person name="Levin D.B."/>
        </authorList>
    </citation>
    <scope>NUCLEOTIDE SEQUENCE [LARGE SCALE GENOMIC DNA]</scope>
    <source>
        <strain evidence="3 4">UCD-FST 08-225</strain>
    </source>
</reference>
<dbReference type="CDD" id="cd00920">
    <property type="entry name" value="Cupredoxin"/>
    <property type="match status" value="1"/>
</dbReference>
<organism evidence="3 4">
    <name type="scientific">Rhodotorula diobovata</name>
    <dbReference type="NCBI Taxonomy" id="5288"/>
    <lineage>
        <taxon>Eukaryota</taxon>
        <taxon>Fungi</taxon>
        <taxon>Dikarya</taxon>
        <taxon>Basidiomycota</taxon>
        <taxon>Pucciniomycotina</taxon>
        <taxon>Microbotryomycetes</taxon>
        <taxon>Sporidiobolales</taxon>
        <taxon>Sporidiobolaceae</taxon>
        <taxon>Rhodotorula</taxon>
    </lineage>
</organism>
<feature type="compositionally biased region" description="Polar residues" evidence="1">
    <location>
        <begin position="91"/>
        <end position="107"/>
    </location>
</feature>
<dbReference type="STRING" id="5288.A0A5C5FUP5"/>
<dbReference type="Gene3D" id="2.60.40.420">
    <property type="entry name" value="Cupredoxins - blue copper proteins"/>
    <property type="match status" value="1"/>
</dbReference>
<gene>
    <name evidence="3" type="ORF">DMC30DRAFT_290632</name>
</gene>
<feature type="signal peptide" evidence="2">
    <location>
        <begin position="1"/>
        <end position="19"/>
    </location>
</feature>
<dbReference type="OrthoDB" id="2331100at2759"/>
<evidence type="ECO:0000313" key="3">
    <source>
        <dbReference type="EMBL" id="TNY19714.1"/>
    </source>
</evidence>
<evidence type="ECO:0000313" key="4">
    <source>
        <dbReference type="Proteomes" id="UP000311382"/>
    </source>
</evidence>
<accession>A0A5C5FUP5</accession>
<sequence>MKLSLSFLSLALVAPLALASDRHVSPDSLAKRRHFGQVKRDHSDSYGGGGAYGAPAAPAPPPVSDDAMSSLSASSWSPWGAGSSMAHDSAIATSESPSPYDTANWAPSTTASASSWAAGGSGYGGYGGGAMDSCVQQCMASNSIAWPAASATSGGAASGTASAPPAASSSAVAGVGGYTGTLPANGSDLIAGPGEVVVAPKMGDLRMVPFNIAAKPGETVLFKWGAGPHTVTQSSAASICNASQEAGAFKSGMQNATFEFPVKVKDEKPVFYYCAVKMHCQMGMFGLINGQVSLNGNASFGNYMKTWAKKSAENQKMWDETVKITIDFPDAASWGDDLSTDQFEDWALPMAMESTLMTRQYFALNAKALAATNGTSSSGNSSSAPTSVYGAAAPSASDPAAADPSAADSTAAAQASGSTSAAPREVGASFAGGFLGALGVALLLESL</sequence>
<dbReference type="InterPro" id="IPR052953">
    <property type="entry name" value="Ser-rich/MCO-related"/>
</dbReference>
<proteinExistence type="predicted"/>
<keyword evidence="4" id="KW-1185">Reference proteome</keyword>
<dbReference type="PANTHER" id="PTHR34883">
    <property type="entry name" value="SERINE-RICH PROTEIN, PUTATIVE-RELATED-RELATED"/>
    <property type="match status" value="1"/>
</dbReference>
<protein>
    <recommendedName>
        <fullName evidence="5">Blue (type 1) copper domain-containing protein</fullName>
    </recommendedName>
</protein>
<name>A0A5C5FUP5_9BASI</name>
<dbReference type="Proteomes" id="UP000311382">
    <property type="component" value="Unassembled WGS sequence"/>
</dbReference>
<comment type="caution">
    <text evidence="3">The sequence shown here is derived from an EMBL/GenBank/DDBJ whole genome shotgun (WGS) entry which is preliminary data.</text>
</comment>
<feature type="region of interest" description="Disordered" evidence="1">
    <location>
        <begin position="30"/>
        <end position="71"/>
    </location>
</feature>
<evidence type="ECO:0000256" key="2">
    <source>
        <dbReference type="SAM" id="SignalP"/>
    </source>
</evidence>
<feature type="region of interest" description="Disordered" evidence="1">
    <location>
        <begin position="88"/>
        <end position="114"/>
    </location>
</feature>
<dbReference type="SUPFAM" id="SSF49503">
    <property type="entry name" value="Cupredoxins"/>
    <property type="match status" value="1"/>
</dbReference>
<feature type="region of interest" description="Disordered" evidence="1">
    <location>
        <begin position="373"/>
        <end position="419"/>
    </location>
</feature>
<evidence type="ECO:0000256" key="1">
    <source>
        <dbReference type="SAM" id="MobiDB-lite"/>
    </source>
</evidence>
<dbReference type="InterPro" id="IPR008972">
    <property type="entry name" value="Cupredoxin"/>
</dbReference>
<feature type="chain" id="PRO_5022678181" description="Blue (type 1) copper domain-containing protein" evidence="2">
    <location>
        <begin position="20"/>
        <end position="447"/>
    </location>
</feature>
<evidence type="ECO:0008006" key="5">
    <source>
        <dbReference type="Google" id="ProtNLM"/>
    </source>
</evidence>
<dbReference type="AlphaFoldDB" id="A0A5C5FUP5"/>